<dbReference type="InterPro" id="IPR036056">
    <property type="entry name" value="Fibrinogen-like_C"/>
</dbReference>
<evidence type="ECO:0000256" key="1">
    <source>
        <dbReference type="ARBA" id="ARBA00023157"/>
    </source>
</evidence>
<dbReference type="InterPro" id="IPR002181">
    <property type="entry name" value="Fibrinogen_a/b/g_C_dom"/>
</dbReference>
<organism evidence="3 4">
    <name type="scientific">Drosophila rubida</name>
    <dbReference type="NCBI Taxonomy" id="30044"/>
    <lineage>
        <taxon>Eukaryota</taxon>
        <taxon>Metazoa</taxon>
        <taxon>Ecdysozoa</taxon>
        <taxon>Arthropoda</taxon>
        <taxon>Hexapoda</taxon>
        <taxon>Insecta</taxon>
        <taxon>Pterygota</taxon>
        <taxon>Neoptera</taxon>
        <taxon>Endopterygota</taxon>
        <taxon>Diptera</taxon>
        <taxon>Brachycera</taxon>
        <taxon>Muscomorpha</taxon>
        <taxon>Ephydroidea</taxon>
        <taxon>Drosophilidae</taxon>
        <taxon>Drosophila</taxon>
    </lineage>
</organism>
<feature type="non-terminal residue" evidence="3">
    <location>
        <position position="174"/>
    </location>
</feature>
<dbReference type="PROSITE" id="PS51406">
    <property type="entry name" value="FIBRINOGEN_C_2"/>
    <property type="match status" value="1"/>
</dbReference>
<accession>A0AAD4PLV1</accession>
<dbReference type="PANTHER" id="PTHR19143">
    <property type="entry name" value="FIBRINOGEN/TENASCIN/ANGIOPOEITIN"/>
    <property type="match status" value="1"/>
</dbReference>
<evidence type="ECO:0000313" key="3">
    <source>
        <dbReference type="EMBL" id="KAH8376980.1"/>
    </source>
</evidence>
<dbReference type="InterPro" id="IPR020837">
    <property type="entry name" value="Fibrinogen_CS"/>
</dbReference>
<feature type="domain" description="Fibrinogen C-terminal" evidence="2">
    <location>
        <begin position="1"/>
        <end position="173"/>
    </location>
</feature>
<dbReference type="InterPro" id="IPR014716">
    <property type="entry name" value="Fibrinogen_a/b/g_C_1"/>
</dbReference>
<proteinExistence type="predicted"/>
<name>A0AAD4PLV1_9MUSC</name>
<dbReference type="CDD" id="cd00087">
    <property type="entry name" value="FReD"/>
    <property type="match status" value="1"/>
</dbReference>
<protein>
    <recommendedName>
        <fullName evidence="2">Fibrinogen C-terminal domain-containing protein</fullName>
    </recommendedName>
</protein>
<reference evidence="3" key="1">
    <citation type="journal article" date="2021" name="Mol. Ecol. Resour.">
        <title>Phylogenomic analyses of the genus Drosophila reveals genomic signals of climate adaptation.</title>
        <authorList>
            <person name="Li F."/>
            <person name="Rane R.V."/>
            <person name="Luria V."/>
            <person name="Xiong Z."/>
            <person name="Chen J."/>
            <person name="Li Z."/>
            <person name="Catullo R.A."/>
            <person name="Griffin P.C."/>
            <person name="Schiffer M."/>
            <person name="Pearce S."/>
            <person name="Lee S.F."/>
            <person name="McElroy K."/>
            <person name="Stocker A."/>
            <person name="Shirriffs J."/>
            <person name="Cockerell F."/>
            <person name="Coppin C."/>
            <person name="Sgro C.M."/>
            <person name="Karger A."/>
            <person name="Cain J.W."/>
            <person name="Weber J.A."/>
            <person name="Santpere G."/>
            <person name="Kirschner M.W."/>
            <person name="Hoffmann A.A."/>
            <person name="Oakeshott J.G."/>
            <person name="Zhang G."/>
        </authorList>
    </citation>
    <scope>NUCLEOTIDE SEQUENCE</scope>
    <source>
        <strain evidence="3">BGI-SZ-2011g</strain>
    </source>
</reference>
<gene>
    <name evidence="3" type="ORF">KR093_002493</name>
</gene>
<comment type="caution">
    <text evidence="3">The sequence shown here is derived from an EMBL/GenBank/DDBJ whole genome shotgun (WGS) entry which is preliminary data.</text>
</comment>
<dbReference type="Gene3D" id="3.90.215.10">
    <property type="entry name" value="Gamma Fibrinogen, chain A, domain 1"/>
    <property type="match status" value="1"/>
</dbReference>
<dbReference type="SUPFAM" id="SSF56496">
    <property type="entry name" value="Fibrinogen C-terminal domain-like"/>
    <property type="match status" value="1"/>
</dbReference>
<evidence type="ECO:0000259" key="2">
    <source>
        <dbReference type="PROSITE" id="PS51406"/>
    </source>
</evidence>
<dbReference type="GO" id="GO:0005615">
    <property type="term" value="C:extracellular space"/>
    <property type="evidence" value="ECO:0007669"/>
    <property type="project" value="TreeGrafter"/>
</dbReference>
<dbReference type="EMBL" id="JAJJHW010001127">
    <property type="protein sequence ID" value="KAH8376980.1"/>
    <property type="molecule type" value="Genomic_DNA"/>
</dbReference>
<dbReference type="PROSITE" id="PS00514">
    <property type="entry name" value="FIBRINOGEN_C_1"/>
    <property type="match status" value="1"/>
</dbReference>
<dbReference type="Pfam" id="PF00147">
    <property type="entry name" value="Fibrinogen_C"/>
    <property type="match status" value="1"/>
</dbReference>
<keyword evidence="1" id="KW-1015">Disulfide bond</keyword>
<keyword evidence="4" id="KW-1185">Reference proteome</keyword>
<dbReference type="Proteomes" id="UP001200034">
    <property type="component" value="Unassembled WGS sequence"/>
</dbReference>
<dbReference type="PANTHER" id="PTHR19143:SF327">
    <property type="entry name" value="FI21813P1-RELATED"/>
    <property type="match status" value="1"/>
</dbReference>
<dbReference type="InterPro" id="IPR050373">
    <property type="entry name" value="Fibrinogen_C-term_domain"/>
</dbReference>
<dbReference type="AlphaFoldDB" id="A0AAD4PLV1"/>
<sequence>WTVIQRRQDASENFNRSWTDYRKGFGRVDSNYFMGLEKLHRLTNEKPHELYIYMKSSNNEIRTARYSLFKIADESENYKLLSVGKYSAGPAADAGDSLSSHVGMMFSTYDSDNDHSVDYNCALGWLSGWWFHKCYQSNLNGLYKDGVTNYIKWKTWIGLESMNFVQMMIRPIAN</sequence>
<dbReference type="SMART" id="SM00186">
    <property type="entry name" value="FBG"/>
    <property type="match status" value="1"/>
</dbReference>
<evidence type="ECO:0000313" key="4">
    <source>
        <dbReference type="Proteomes" id="UP001200034"/>
    </source>
</evidence>